<dbReference type="Proteomes" id="UP001189429">
    <property type="component" value="Unassembled WGS sequence"/>
</dbReference>
<reference evidence="1" key="1">
    <citation type="submission" date="2023-10" db="EMBL/GenBank/DDBJ databases">
        <authorList>
            <person name="Chen Y."/>
            <person name="Shah S."/>
            <person name="Dougan E. K."/>
            <person name="Thang M."/>
            <person name="Chan C."/>
        </authorList>
    </citation>
    <scope>NUCLEOTIDE SEQUENCE [LARGE SCALE GENOMIC DNA]</scope>
</reference>
<evidence type="ECO:0000313" key="1">
    <source>
        <dbReference type="EMBL" id="CAK0885520.1"/>
    </source>
</evidence>
<dbReference type="EMBL" id="CAUYUJ010018682">
    <property type="protein sequence ID" value="CAK0885520.1"/>
    <property type="molecule type" value="Genomic_DNA"/>
</dbReference>
<evidence type="ECO:0000313" key="2">
    <source>
        <dbReference type="Proteomes" id="UP001189429"/>
    </source>
</evidence>
<name>A0ABN9WGE2_9DINO</name>
<organism evidence="1 2">
    <name type="scientific">Prorocentrum cordatum</name>
    <dbReference type="NCBI Taxonomy" id="2364126"/>
    <lineage>
        <taxon>Eukaryota</taxon>
        <taxon>Sar</taxon>
        <taxon>Alveolata</taxon>
        <taxon>Dinophyceae</taxon>
        <taxon>Prorocentrales</taxon>
        <taxon>Prorocentraceae</taxon>
        <taxon>Prorocentrum</taxon>
    </lineage>
</organism>
<gene>
    <name evidence="1" type="ORF">PCOR1329_LOCUS67127</name>
</gene>
<keyword evidence="2" id="KW-1185">Reference proteome</keyword>
<proteinExistence type="predicted"/>
<protein>
    <submittedName>
        <fullName evidence="1">Uncharacterized protein</fullName>
    </submittedName>
</protein>
<accession>A0ABN9WGE2</accession>
<comment type="caution">
    <text evidence="1">The sequence shown here is derived from an EMBL/GenBank/DDBJ whole genome shotgun (WGS) entry which is preliminary data.</text>
</comment>
<sequence>MLQWIDLVRGRFDVVTRRRAVGVFKATTPWMHTVAALALQASPPSEQFPPRAIVAATLGLALVAAGLLRADDAVLPACTTDVRSQDALDEVLQEPEECLRDADPVCLEAKAARAVLEFATGLTIEEVRNYVPCVVILAIGACNRQQQAQHTGAMKEASVH</sequence>